<gene>
    <name evidence="1" type="ORF">DDV96_12150</name>
</gene>
<dbReference type="OrthoDB" id="1377263at2"/>
<protein>
    <submittedName>
        <fullName evidence="1">Uncharacterized protein</fullName>
    </submittedName>
</protein>
<dbReference type="EMBL" id="QEHR01000007">
    <property type="protein sequence ID" value="PVW13897.1"/>
    <property type="molecule type" value="Genomic_DNA"/>
</dbReference>
<reference evidence="1 2" key="1">
    <citation type="submission" date="2018-04" db="EMBL/GenBank/DDBJ databases">
        <title>Marixanthomonas spongiae HN-E44 sp. nov., isolated from a marine sponge.</title>
        <authorList>
            <person name="Luo L."/>
            <person name="Zhuang L."/>
        </authorList>
    </citation>
    <scope>NUCLEOTIDE SEQUENCE [LARGE SCALE GENOMIC DNA]</scope>
    <source>
        <strain evidence="1 2">HN-E44</strain>
    </source>
</reference>
<proteinExistence type="predicted"/>
<dbReference type="AlphaFoldDB" id="A0A2U0HYH8"/>
<organism evidence="1 2">
    <name type="scientific">Marixanthomonas spongiae</name>
    <dbReference type="NCBI Taxonomy" id="2174845"/>
    <lineage>
        <taxon>Bacteria</taxon>
        <taxon>Pseudomonadati</taxon>
        <taxon>Bacteroidota</taxon>
        <taxon>Flavobacteriia</taxon>
        <taxon>Flavobacteriales</taxon>
        <taxon>Flavobacteriaceae</taxon>
        <taxon>Marixanthomonas</taxon>
    </lineage>
</organism>
<dbReference type="Proteomes" id="UP000245962">
    <property type="component" value="Unassembled WGS sequence"/>
</dbReference>
<accession>A0A2U0HYH8</accession>
<evidence type="ECO:0000313" key="2">
    <source>
        <dbReference type="Proteomes" id="UP000245962"/>
    </source>
</evidence>
<name>A0A2U0HYH8_9FLAO</name>
<sequence length="78" mass="9051">MFASTNQTKNPRGFSEVGENKQLLIANVVGSFNLCSNMLFLPHLQVQKLQSKDFLIGREQDYYSHNPNQHFSYQNHHI</sequence>
<comment type="caution">
    <text evidence="1">The sequence shown here is derived from an EMBL/GenBank/DDBJ whole genome shotgun (WGS) entry which is preliminary data.</text>
</comment>
<keyword evidence="2" id="KW-1185">Reference proteome</keyword>
<evidence type="ECO:0000313" key="1">
    <source>
        <dbReference type="EMBL" id="PVW13897.1"/>
    </source>
</evidence>